<reference evidence="3" key="1">
    <citation type="journal article" date="2014" name="Proc. Natl. Acad. Sci. U.S.A.">
        <title>Extensive sampling of basidiomycete genomes demonstrates inadequacy of the white-rot/brown-rot paradigm for wood decay fungi.</title>
        <authorList>
            <person name="Riley R."/>
            <person name="Salamov A.A."/>
            <person name="Brown D.W."/>
            <person name="Nagy L.G."/>
            <person name="Floudas D."/>
            <person name="Held B.W."/>
            <person name="Levasseur A."/>
            <person name="Lombard V."/>
            <person name="Morin E."/>
            <person name="Otillar R."/>
            <person name="Lindquist E.A."/>
            <person name="Sun H."/>
            <person name="LaButti K.M."/>
            <person name="Schmutz J."/>
            <person name="Jabbour D."/>
            <person name="Luo H."/>
            <person name="Baker S.E."/>
            <person name="Pisabarro A.G."/>
            <person name="Walton J.D."/>
            <person name="Blanchette R.A."/>
            <person name="Henrissat B."/>
            <person name="Martin F."/>
            <person name="Cullen D."/>
            <person name="Hibbett D.S."/>
            <person name="Grigoriev I.V."/>
        </authorList>
    </citation>
    <scope>NUCLEOTIDE SEQUENCE [LARGE SCALE GENOMIC DNA]</scope>
    <source>
        <strain evidence="3">FD-172 SS1</strain>
    </source>
</reference>
<dbReference type="InterPro" id="IPR032675">
    <property type="entry name" value="LRR_dom_sf"/>
</dbReference>
<dbReference type="AlphaFoldDB" id="A0A067MNS9"/>
<proteinExistence type="predicted"/>
<protein>
    <recommendedName>
        <fullName evidence="1">F-box domain-containing protein</fullName>
    </recommendedName>
</protein>
<sequence length="291" mass="32947">MLTPLYQLFMSGKTAQFIPNAARQQCFPAAPIDCLPNEILIQIFHSFDLPRDPDDVPEYQLTNAILVSGICRRWRELAVQTGSLWTTIPFAFQKPRARPGHAGDENHHGLSRADAFLNIARLCVQRSRDRGLNIIVGDIRHLLVKPFMAATDLILSAFSRWEVLEINGWACREVQIRHVLSEFLNSCRTNPSQSLRLHSLRLFCSGADMAPLKDILLAVLDIAPIRSLVLGSFKPTILPAHVIQSLTHLTLEHCNYEWNITPMDIDTVLRHCTQLQSLKIDRVGIRNDFLS</sequence>
<dbReference type="Gene3D" id="1.20.1280.50">
    <property type="match status" value="1"/>
</dbReference>
<keyword evidence="3" id="KW-1185">Reference proteome</keyword>
<evidence type="ECO:0000313" key="2">
    <source>
        <dbReference type="EMBL" id="KDQ16345.1"/>
    </source>
</evidence>
<evidence type="ECO:0000313" key="3">
    <source>
        <dbReference type="Proteomes" id="UP000027195"/>
    </source>
</evidence>
<dbReference type="InParanoid" id="A0A067MNS9"/>
<evidence type="ECO:0000259" key="1">
    <source>
        <dbReference type="Pfam" id="PF12937"/>
    </source>
</evidence>
<dbReference type="InterPro" id="IPR001810">
    <property type="entry name" value="F-box_dom"/>
</dbReference>
<dbReference type="Proteomes" id="UP000027195">
    <property type="component" value="Unassembled WGS sequence"/>
</dbReference>
<dbReference type="SUPFAM" id="SSF81383">
    <property type="entry name" value="F-box domain"/>
    <property type="match status" value="1"/>
</dbReference>
<dbReference type="EMBL" id="KL198028">
    <property type="protein sequence ID" value="KDQ16345.1"/>
    <property type="molecule type" value="Genomic_DNA"/>
</dbReference>
<organism evidence="2 3">
    <name type="scientific">Botryobasidium botryosum (strain FD-172 SS1)</name>
    <dbReference type="NCBI Taxonomy" id="930990"/>
    <lineage>
        <taxon>Eukaryota</taxon>
        <taxon>Fungi</taxon>
        <taxon>Dikarya</taxon>
        <taxon>Basidiomycota</taxon>
        <taxon>Agaricomycotina</taxon>
        <taxon>Agaricomycetes</taxon>
        <taxon>Cantharellales</taxon>
        <taxon>Botryobasidiaceae</taxon>
        <taxon>Botryobasidium</taxon>
    </lineage>
</organism>
<dbReference type="Pfam" id="PF12937">
    <property type="entry name" value="F-box-like"/>
    <property type="match status" value="1"/>
</dbReference>
<dbReference type="HOGENOM" id="CLU_956426_0_0_1"/>
<dbReference type="InterPro" id="IPR036047">
    <property type="entry name" value="F-box-like_dom_sf"/>
</dbReference>
<dbReference type="OrthoDB" id="2998253at2759"/>
<accession>A0A067MNS9</accession>
<dbReference type="Gene3D" id="3.80.10.10">
    <property type="entry name" value="Ribonuclease Inhibitor"/>
    <property type="match status" value="1"/>
</dbReference>
<feature type="domain" description="F-box" evidence="1">
    <location>
        <begin position="32"/>
        <end position="88"/>
    </location>
</feature>
<name>A0A067MNS9_BOTB1</name>
<gene>
    <name evidence="2" type="ORF">BOTBODRAFT_186684</name>
</gene>